<proteinExistence type="predicted"/>
<feature type="transmembrane region" description="Helical" evidence="1">
    <location>
        <begin position="12"/>
        <end position="33"/>
    </location>
</feature>
<dbReference type="Proteomes" id="UP000007519">
    <property type="component" value="Chromosome"/>
</dbReference>
<reference evidence="2 3" key="1">
    <citation type="journal article" date="2012" name="Stand. Genomic Sci.">
        <title>Complete genome sequencing and analysis of Saprospira grandis str. Lewin, a predatory marine bacterium.</title>
        <authorList>
            <person name="Saw J.H."/>
            <person name="Yuryev A."/>
            <person name="Kanbe M."/>
            <person name="Hou S."/>
            <person name="Young A.G."/>
            <person name="Aizawa S."/>
            <person name="Alam M."/>
        </authorList>
    </citation>
    <scope>NUCLEOTIDE SEQUENCE [LARGE SCALE GENOMIC DNA]</scope>
    <source>
        <strain evidence="2 3">Lewin</strain>
    </source>
</reference>
<protein>
    <submittedName>
        <fullName evidence="2">Uncharacterized protein</fullName>
    </submittedName>
</protein>
<dbReference type="KEGG" id="sgn:SGRA_3366"/>
<evidence type="ECO:0000256" key="1">
    <source>
        <dbReference type="SAM" id="Phobius"/>
    </source>
</evidence>
<sequence length="36" mass="4370">MIDMRMQDQLMNLIILLQSIWGTIFLDLLKIYLEML</sequence>
<accession>H6L157</accession>
<name>H6L157_SAPGL</name>
<dbReference type="AlphaFoldDB" id="H6L157"/>
<keyword evidence="1" id="KW-0812">Transmembrane</keyword>
<gene>
    <name evidence="2" type="ordered locus">SGRA_3366</name>
</gene>
<organism evidence="2 3">
    <name type="scientific">Saprospira grandis (strain Lewin)</name>
    <dbReference type="NCBI Taxonomy" id="984262"/>
    <lineage>
        <taxon>Bacteria</taxon>
        <taxon>Pseudomonadati</taxon>
        <taxon>Bacteroidota</taxon>
        <taxon>Saprospiria</taxon>
        <taxon>Saprospirales</taxon>
        <taxon>Saprospiraceae</taxon>
        <taxon>Saprospira</taxon>
    </lineage>
</organism>
<keyword evidence="1" id="KW-0472">Membrane</keyword>
<dbReference type="HOGENOM" id="CLU_3358406_0_0_10"/>
<keyword evidence="1" id="KW-1133">Transmembrane helix</keyword>
<dbReference type="EMBL" id="CP002831">
    <property type="protein sequence ID" value="AFC26093.1"/>
    <property type="molecule type" value="Genomic_DNA"/>
</dbReference>
<evidence type="ECO:0000313" key="2">
    <source>
        <dbReference type="EMBL" id="AFC26093.1"/>
    </source>
</evidence>
<evidence type="ECO:0000313" key="3">
    <source>
        <dbReference type="Proteomes" id="UP000007519"/>
    </source>
</evidence>
<keyword evidence="3" id="KW-1185">Reference proteome</keyword>